<evidence type="ECO:0000256" key="6">
    <source>
        <dbReference type="ARBA" id="ARBA00023212"/>
    </source>
</evidence>
<feature type="compositionally biased region" description="Basic and acidic residues" evidence="7">
    <location>
        <begin position="128"/>
        <end position="144"/>
    </location>
</feature>
<comment type="caution">
    <text evidence="9">The sequence shown here is derived from an EMBL/GenBank/DDBJ whole genome shotgun (WGS) entry which is preliminary data.</text>
</comment>
<dbReference type="SUPFAM" id="SSF54695">
    <property type="entry name" value="POZ domain"/>
    <property type="match status" value="1"/>
</dbReference>
<keyword evidence="3" id="KW-0963">Cytoplasm</keyword>
<dbReference type="Pfam" id="PF01344">
    <property type="entry name" value="Kelch_1"/>
    <property type="match status" value="4"/>
</dbReference>
<dbReference type="SMART" id="SM00225">
    <property type="entry name" value="BTB"/>
    <property type="match status" value="1"/>
</dbReference>
<dbReference type="Gene3D" id="3.30.710.10">
    <property type="entry name" value="Potassium Channel Kv1.1, Chain A"/>
    <property type="match status" value="1"/>
</dbReference>
<dbReference type="SMART" id="SM00612">
    <property type="entry name" value="Kelch"/>
    <property type="match status" value="5"/>
</dbReference>
<dbReference type="SUPFAM" id="SSF50965">
    <property type="entry name" value="Galactose oxidase, central domain"/>
    <property type="match status" value="1"/>
</dbReference>
<evidence type="ECO:0000313" key="10">
    <source>
        <dbReference type="Proteomes" id="UP000580691"/>
    </source>
</evidence>
<dbReference type="FunFam" id="2.120.10.80:FF:000017">
    <property type="entry name" value="kelch-like protein 1 isoform X2"/>
    <property type="match status" value="1"/>
</dbReference>
<dbReference type="Proteomes" id="UP000580691">
    <property type="component" value="Unassembled WGS sequence"/>
</dbReference>
<keyword evidence="4" id="KW-0677">Repeat</keyword>
<dbReference type="EMBL" id="VXBN01012756">
    <property type="protein sequence ID" value="NWR09103.1"/>
    <property type="molecule type" value="Genomic_DNA"/>
</dbReference>
<feature type="non-terminal residue" evidence="9">
    <location>
        <position position="672"/>
    </location>
</feature>
<dbReference type="InterPro" id="IPR000210">
    <property type="entry name" value="BTB/POZ_dom"/>
</dbReference>
<reference evidence="9 10" key="1">
    <citation type="submission" date="2019-09" db="EMBL/GenBank/DDBJ databases">
        <title>Bird 10,000 Genomes (B10K) Project - Family phase.</title>
        <authorList>
            <person name="Zhang G."/>
        </authorList>
    </citation>
    <scope>NUCLEOTIDE SEQUENCE [LARGE SCALE GENOMIC DNA]</scope>
    <source>
        <strain evidence="9">B10K-DU-002-08</strain>
        <tissue evidence="9">Muscle</tissue>
    </source>
</reference>
<dbReference type="InterPro" id="IPR015915">
    <property type="entry name" value="Kelch-typ_b-propeller"/>
</dbReference>
<evidence type="ECO:0000256" key="7">
    <source>
        <dbReference type="SAM" id="MobiDB-lite"/>
    </source>
</evidence>
<evidence type="ECO:0000256" key="3">
    <source>
        <dbReference type="ARBA" id="ARBA00022490"/>
    </source>
</evidence>
<dbReference type="SMART" id="SM00875">
    <property type="entry name" value="BACK"/>
    <property type="match status" value="1"/>
</dbReference>
<dbReference type="InterPro" id="IPR006652">
    <property type="entry name" value="Kelch_1"/>
</dbReference>
<evidence type="ECO:0000259" key="8">
    <source>
        <dbReference type="PROSITE" id="PS50097"/>
    </source>
</evidence>
<dbReference type="PANTHER" id="PTHR24412:SF74">
    <property type="entry name" value="KELCH-LIKE PROTEIN 4"/>
    <property type="match status" value="1"/>
</dbReference>
<dbReference type="GO" id="GO:0003779">
    <property type="term" value="F:actin binding"/>
    <property type="evidence" value="ECO:0007669"/>
    <property type="project" value="UniProtKB-KW"/>
</dbReference>
<evidence type="ECO:0000256" key="1">
    <source>
        <dbReference type="ARBA" id="ARBA00004245"/>
    </source>
</evidence>
<dbReference type="CDD" id="cd18509">
    <property type="entry name" value="BACK_KLHL1"/>
    <property type="match status" value="1"/>
</dbReference>
<dbReference type="Pfam" id="PF07707">
    <property type="entry name" value="BACK"/>
    <property type="match status" value="1"/>
</dbReference>
<dbReference type="Pfam" id="PF00651">
    <property type="entry name" value="BTB"/>
    <property type="match status" value="1"/>
</dbReference>
<dbReference type="CDD" id="cd18335">
    <property type="entry name" value="BTB_POZ_KLHL1"/>
    <property type="match status" value="1"/>
</dbReference>
<gene>
    <name evidence="9" type="primary">Klhl1</name>
    <name evidence="9" type="ORF">SINWEB_R00799</name>
</gene>
<protein>
    <submittedName>
        <fullName evidence="9">KLHL1 protein</fullName>
    </submittedName>
</protein>
<keyword evidence="2" id="KW-0880">Kelch repeat</keyword>
<feature type="non-terminal residue" evidence="9">
    <location>
        <position position="1"/>
    </location>
</feature>
<dbReference type="InterPro" id="IPR011705">
    <property type="entry name" value="BACK"/>
</dbReference>
<dbReference type="AlphaFoldDB" id="A0A7K4UHN8"/>
<dbReference type="PANTHER" id="PTHR24412">
    <property type="entry name" value="KELCH PROTEIN"/>
    <property type="match status" value="1"/>
</dbReference>
<sequence length="672" mass="73863">MSGSGRKDFDVKHILRLRWKLFSHPSPAGGPAGGGCLPPDSSFEHWGPSQSRLLKSQERGNGVFWKKSASSASSSAATTASPANGTLLPAGGRPATGHGPGPPPPRTVFYVESLEEEEEEAVPGGMEVAREPEKPLAPPEREEAPGGCADGGSRATGDGGGHRLSGASHSLPPHCDMDSCSSEEFYQAVHHAEQTFRKMESYLKQQQLCDVILIAGDRKIPAHRLVLSSVSDYFAAMFTSDVCEAKQEEIKMEGIDPNALWDLVQFAYTGCLELKEDTIENLLAAACLLQLPQVVEVCCHFLMKLLHPSNCLGIRAFADAQGCTELMKVAHNYTMENIMEVIRNQEFLLLPAEELHKLLASDDVNVPDEETIFHALMMWVKYDMQRRCNDLSMLLAYIRLPLLPPQILADLENHALFKDDLECQKLILEAMKYHLLPERRTLMQSPRTKPRKSTVGTLYAVGGMDNNKGATTIEKYDLRTNIWIQAGVMNGRRLQFGVAVIDDKLFVIGGRDGLKTLNTVECYNPKTKAWTVLPPMSTHRHGLGVTVLEGPIYAVGGHDGWSYLNTVERWDPQSQQWTFVASMSIARSTVGVAALNGKYDPKTDTWTMVAPLSMPRDAVGVCLLGDKLYAVGGYDGQSYLNTMEAYDPQTNEWTQMASLNIGRAGACVVVIK</sequence>
<dbReference type="Gene3D" id="2.120.10.80">
    <property type="entry name" value="Kelch-type beta propeller"/>
    <property type="match status" value="2"/>
</dbReference>
<accession>A0A7K4UHN8</accession>
<dbReference type="PROSITE" id="PS50097">
    <property type="entry name" value="BTB"/>
    <property type="match status" value="1"/>
</dbReference>
<evidence type="ECO:0000256" key="5">
    <source>
        <dbReference type="ARBA" id="ARBA00023203"/>
    </source>
</evidence>
<name>A0A7K4UHN8_9SYLV</name>
<organism evidence="9 10">
    <name type="scientific">Sinosuthora webbiana</name>
    <dbReference type="NCBI Taxonomy" id="337173"/>
    <lineage>
        <taxon>Eukaryota</taxon>
        <taxon>Metazoa</taxon>
        <taxon>Chordata</taxon>
        <taxon>Craniata</taxon>
        <taxon>Vertebrata</taxon>
        <taxon>Euteleostomi</taxon>
        <taxon>Archelosauria</taxon>
        <taxon>Archosauria</taxon>
        <taxon>Dinosauria</taxon>
        <taxon>Saurischia</taxon>
        <taxon>Theropoda</taxon>
        <taxon>Coelurosauria</taxon>
        <taxon>Aves</taxon>
        <taxon>Neognathae</taxon>
        <taxon>Neoaves</taxon>
        <taxon>Telluraves</taxon>
        <taxon>Australaves</taxon>
        <taxon>Passeriformes</taxon>
        <taxon>Sylvioidea</taxon>
        <taxon>Sylviidae</taxon>
        <taxon>Sinosuthora</taxon>
    </lineage>
</organism>
<keyword evidence="6" id="KW-0206">Cytoskeleton</keyword>
<dbReference type="Gene3D" id="1.25.40.420">
    <property type="match status" value="1"/>
</dbReference>
<keyword evidence="10" id="KW-1185">Reference proteome</keyword>
<dbReference type="InterPro" id="IPR011043">
    <property type="entry name" value="Gal_Oxase/kelch_b-propeller"/>
</dbReference>
<evidence type="ECO:0000313" key="9">
    <source>
        <dbReference type="EMBL" id="NWR09103.1"/>
    </source>
</evidence>
<keyword evidence="5" id="KW-0009">Actin-binding</keyword>
<dbReference type="OrthoDB" id="45365at2759"/>
<proteinExistence type="predicted"/>
<dbReference type="FunFam" id="1.25.40.420:FF:000001">
    <property type="entry name" value="Kelch-like family member 12"/>
    <property type="match status" value="1"/>
</dbReference>
<evidence type="ECO:0000256" key="4">
    <source>
        <dbReference type="ARBA" id="ARBA00022737"/>
    </source>
</evidence>
<comment type="subcellular location">
    <subcellularLocation>
        <location evidence="1">Cytoplasm</location>
        <location evidence="1">Cytoskeleton</location>
    </subcellularLocation>
</comment>
<feature type="domain" description="BTB" evidence="8">
    <location>
        <begin position="209"/>
        <end position="276"/>
    </location>
</feature>
<evidence type="ECO:0000256" key="2">
    <source>
        <dbReference type="ARBA" id="ARBA00022441"/>
    </source>
</evidence>
<feature type="compositionally biased region" description="Low complexity" evidence="7">
    <location>
        <begin position="68"/>
        <end position="81"/>
    </location>
</feature>
<dbReference type="InterPro" id="IPR011333">
    <property type="entry name" value="SKP1/BTB/POZ_sf"/>
</dbReference>
<dbReference type="GO" id="GO:0005856">
    <property type="term" value="C:cytoskeleton"/>
    <property type="evidence" value="ECO:0007669"/>
    <property type="project" value="UniProtKB-SubCell"/>
</dbReference>
<dbReference type="FunFam" id="3.30.710.10:FF:000027">
    <property type="entry name" value="Kelch-like protein 4 isoform 1"/>
    <property type="match status" value="1"/>
</dbReference>
<feature type="region of interest" description="Disordered" evidence="7">
    <location>
        <begin position="23"/>
        <end position="169"/>
    </location>
</feature>